<dbReference type="InterPro" id="IPR011006">
    <property type="entry name" value="CheY-like_superfamily"/>
</dbReference>
<dbReference type="InterPro" id="IPR001054">
    <property type="entry name" value="A/G_cyclase"/>
</dbReference>
<feature type="modified residue" description="4-aspartylphosphate" evidence="1">
    <location>
        <position position="65"/>
    </location>
</feature>
<protein>
    <submittedName>
        <fullName evidence="5">Adenylate cyclase 2</fullName>
    </submittedName>
</protein>
<dbReference type="EMBL" id="UWOC01000147">
    <property type="protein sequence ID" value="VCU09405.1"/>
    <property type="molecule type" value="Genomic_DNA"/>
</dbReference>
<dbReference type="PANTHER" id="PTHR43081:SF20">
    <property type="entry name" value="TWO-COMPONENT RESPONSE REGULATOR"/>
    <property type="match status" value="1"/>
</dbReference>
<dbReference type="PANTHER" id="PTHR43081">
    <property type="entry name" value="ADENYLATE CYCLASE, TERMINAL-DIFFERENTIATION SPECIFIC-RELATED"/>
    <property type="match status" value="1"/>
</dbReference>
<dbReference type="SUPFAM" id="SSF52172">
    <property type="entry name" value="CheY-like"/>
    <property type="match status" value="1"/>
</dbReference>
<dbReference type="PROSITE" id="PS50110">
    <property type="entry name" value="RESPONSE_REGULATORY"/>
    <property type="match status" value="1"/>
</dbReference>
<evidence type="ECO:0000313" key="5">
    <source>
        <dbReference type="EMBL" id="VCU09405.1"/>
    </source>
</evidence>
<feature type="coiled-coil region" evidence="2">
    <location>
        <begin position="138"/>
        <end position="172"/>
    </location>
</feature>
<dbReference type="CDD" id="cd07302">
    <property type="entry name" value="CHD"/>
    <property type="match status" value="1"/>
</dbReference>
<dbReference type="PROSITE" id="PS50125">
    <property type="entry name" value="GUANYLATE_CYCLASE_2"/>
    <property type="match status" value="1"/>
</dbReference>
<keyword evidence="1" id="KW-0597">Phosphoprotein</keyword>
<dbReference type="Pfam" id="PF00072">
    <property type="entry name" value="Response_reg"/>
    <property type="match status" value="1"/>
</dbReference>
<evidence type="ECO:0000259" key="3">
    <source>
        <dbReference type="PROSITE" id="PS50110"/>
    </source>
</evidence>
<comment type="caution">
    <text evidence="5">The sequence shown here is derived from an EMBL/GenBank/DDBJ whole genome shotgun (WGS) entry which is preliminary data.</text>
</comment>
<dbReference type="AlphaFoldDB" id="A0A447CW09"/>
<dbReference type="SUPFAM" id="SSF55073">
    <property type="entry name" value="Nucleotide cyclase"/>
    <property type="match status" value="1"/>
</dbReference>
<feature type="domain" description="Guanylate cyclase" evidence="4">
    <location>
        <begin position="208"/>
        <end position="339"/>
    </location>
</feature>
<dbReference type="SMART" id="SM00448">
    <property type="entry name" value="REC"/>
    <property type="match status" value="1"/>
</dbReference>
<dbReference type="GO" id="GO:0000160">
    <property type="term" value="P:phosphorelay signal transduction system"/>
    <property type="evidence" value="ECO:0007669"/>
    <property type="project" value="InterPro"/>
</dbReference>
<dbReference type="InterPro" id="IPR050697">
    <property type="entry name" value="Adenylyl/Guanylyl_Cyclase_3/4"/>
</dbReference>
<dbReference type="GO" id="GO:0006171">
    <property type="term" value="P:cAMP biosynthetic process"/>
    <property type="evidence" value="ECO:0007669"/>
    <property type="project" value="TreeGrafter"/>
</dbReference>
<gene>
    <name evidence="5" type="primary">cyaB</name>
    <name evidence="5" type="ORF">RHODGE_RHODGE_02577</name>
</gene>
<evidence type="ECO:0000259" key="4">
    <source>
        <dbReference type="PROSITE" id="PS50125"/>
    </source>
</evidence>
<dbReference type="InterPro" id="IPR029787">
    <property type="entry name" value="Nucleotide_cyclase"/>
</dbReference>
<organism evidence="5 6">
    <name type="scientific">Rhodoplanes serenus</name>
    <dbReference type="NCBI Taxonomy" id="200615"/>
    <lineage>
        <taxon>Bacteria</taxon>
        <taxon>Pseudomonadati</taxon>
        <taxon>Pseudomonadota</taxon>
        <taxon>Alphaproteobacteria</taxon>
        <taxon>Hyphomicrobiales</taxon>
        <taxon>Nitrobacteraceae</taxon>
        <taxon>Rhodoplanes</taxon>
    </lineage>
</organism>
<dbReference type="GO" id="GO:0004016">
    <property type="term" value="F:adenylate cyclase activity"/>
    <property type="evidence" value="ECO:0007669"/>
    <property type="project" value="UniProtKB-ARBA"/>
</dbReference>
<accession>A0A447CW09</accession>
<evidence type="ECO:0000256" key="2">
    <source>
        <dbReference type="SAM" id="Coils"/>
    </source>
</evidence>
<name>A0A447CW09_9BRAD</name>
<dbReference type="SMART" id="SM00044">
    <property type="entry name" value="CYCc"/>
    <property type="match status" value="1"/>
</dbReference>
<proteinExistence type="predicted"/>
<dbReference type="Gene3D" id="3.30.70.1230">
    <property type="entry name" value="Nucleotide cyclase"/>
    <property type="match status" value="1"/>
</dbReference>
<dbReference type="Proteomes" id="UP000289200">
    <property type="component" value="Unassembled WGS sequence"/>
</dbReference>
<feature type="domain" description="Response regulatory" evidence="3">
    <location>
        <begin position="16"/>
        <end position="132"/>
    </location>
</feature>
<dbReference type="Pfam" id="PF00211">
    <property type="entry name" value="Guanylate_cyc"/>
    <property type="match status" value="1"/>
</dbReference>
<dbReference type="Gene3D" id="3.40.50.2300">
    <property type="match status" value="1"/>
</dbReference>
<dbReference type="InterPro" id="IPR001789">
    <property type="entry name" value="Sig_transdc_resp-reg_receiver"/>
</dbReference>
<keyword evidence="2" id="KW-0175">Coiled coil</keyword>
<sequence length="389" mass="41938">MQGEVKTGTDMHDPPKILAVDDAPENLEILRTRLAARGYAVVTAADGAEGLARARAEMPDLVLLDVMMPKLDGLAVLAELKADAALRFVPVILVTAKADSRDVVAGLDAGADDYLTKPFDQAALVARVRSLLRIKALHDLAQEQAARLAEQAEALAAANRSLEERVAAQVAEIERIGRLRRFLPPQIAALVSQRDGGALLDSHRREITVVCCDLRGFTALTETSEPEDVMAVLGEYHRAVGELIFRRDGTLERFAGDGVMVIFNDPLPCPDHAERGVRLALEMRDAMSRLGDAWRKRGHEIGFGAAVALGYATLGEIGFEGRREYTAIGSVVSLAHRLCAAARPGQVLISQRAHAAVEAGCVATPIDPLELKGFQRPVPAFDVTGWRTP</sequence>
<evidence type="ECO:0000256" key="1">
    <source>
        <dbReference type="PROSITE-ProRule" id="PRU00169"/>
    </source>
</evidence>
<evidence type="ECO:0000313" key="6">
    <source>
        <dbReference type="Proteomes" id="UP000289200"/>
    </source>
</evidence>
<reference evidence="6" key="1">
    <citation type="submission" date="2018-10" db="EMBL/GenBank/DDBJ databases">
        <authorList>
            <person name="Peiro R."/>
            <person name="Begona"/>
            <person name="Cbmso G."/>
            <person name="Lopez M."/>
            <person name="Gonzalez S."/>
            <person name="Sacristan E."/>
            <person name="Castillo E."/>
        </authorList>
    </citation>
    <scope>NUCLEOTIDE SEQUENCE [LARGE SCALE GENOMIC DNA]</scope>
</reference>
<keyword evidence="6" id="KW-1185">Reference proteome</keyword>